<dbReference type="GO" id="GO:0005743">
    <property type="term" value="C:mitochondrial inner membrane"/>
    <property type="evidence" value="ECO:0007669"/>
    <property type="project" value="TreeGrafter"/>
</dbReference>
<feature type="transmembrane region" description="Helical" evidence="5">
    <location>
        <begin position="265"/>
        <end position="287"/>
    </location>
</feature>
<evidence type="ECO:0000313" key="6">
    <source>
        <dbReference type="EMBL" id="CAL1529719.1"/>
    </source>
</evidence>
<comment type="similarity">
    <text evidence="5">Belongs to the BI1 family.</text>
</comment>
<comment type="subcellular location">
    <subcellularLocation>
        <location evidence="1">Membrane</location>
        <topology evidence="1">Multi-pass membrane protein</topology>
    </subcellularLocation>
</comment>
<name>A0AAV2HB99_LYMST</name>
<sequence>MALSRLSCCKTPLMSGLSSSIRLTVFQRPSNPSTVYSKLQMYATESRIGLGRFAKRKTLKESLMSPSTDTPFNIGKGFVAGGAAIGIGALCFYGLGLSSSPGALEHAVIWPKSVRHRIRDTYMYFAGSIAFTAITAVAASRSPAFMNFMMSNSLLSIGATFAAMIGTGILCRSIPYERGLGAKQLTWLLHVGVMGAVVAPLTFLGGPLLMRAAWYTAGVVGGLSAVAMCAPSDKFLNMGGLLGAGLGVVFVASLGSAFFPPTTALGASLYSVSIYGGLVLFSLFLLYDTQRVVRAAEANRDSSNYGRPFDPVNASISIYIDALNIFIRIAMMLAGGGNKRK</sequence>
<evidence type="ECO:0000313" key="7">
    <source>
        <dbReference type="Proteomes" id="UP001497497"/>
    </source>
</evidence>
<keyword evidence="7" id="KW-1185">Reference proteome</keyword>
<feature type="transmembrane region" description="Helical" evidence="5">
    <location>
        <begin position="241"/>
        <end position="259"/>
    </location>
</feature>
<keyword evidence="2 5" id="KW-0812">Transmembrane</keyword>
<evidence type="ECO:0000256" key="2">
    <source>
        <dbReference type="ARBA" id="ARBA00022692"/>
    </source>
</evidence>
<evidence type="ECO:0000256" key="5">
    <source>
        <dbReference type="RuleBase" id="RU004379"/>
    </source>
</evidence>
<dbReference type="PANTHER" id="PTHR23291:SF112">
    <property type="entry name" value="GROWTH HORMONE-INDUCIBLE TRANSMEMBRANE PROTEIN"/>
    <property type="match status" value="1"/>
</dbReference>
<protein>
    <recommendedName>
        <fullName evidence="8">Growth hormone-inducible transmembrane protein</fullName>
    </recommendedName>
</protein>
<proteinExistence type="inferred from homology"/>
<dbReference type="Proteomes" id="UP001497497">
    <property type="component" value="Unassembled WGS sequence"/>
</dbReference>
<evidence type="ECO:0000256" key="4">
    <source>
        <dbReference type="ARBA" id="ARBA00023136"/>
    </source>
</evidence>
<feature type="transmembrane region" description="Helical" evidence="5">
    <location>
        <begin position="154"/>
        <end position="175"/>
    </location>
</feature>
<dbReference type="PANTHER" id="PTHR23291">
    <property type="entry name" value="BAX INHIBITOR-RELATED"/>
    <property type="match status" value="1"/>
</dbReference>
<keyword evidence="3 5" id="KW-1133">Transmembrane helix</keyword>
<evidence type="ECO:0000256" key="3">
    <source>
        <dbReference type="ARBA" id="ARBA00022989"/>
    </source>
</evidence>
<dbReference type="Pfam" id="PF01027">
    <property type="entry name" value="Bax1-I"/>
    <property type="match status" value="1"/>
</dbReference>
<dbReference type="InterPro" id="IPR035871">
    <property type="entry name" value="GHITM"/>
</dbReference>
<comment type="caution">
    <text evidence="6">The sequence shown here is derived from an EMBL/GenBank/DDBJ whole genome shotgun (WGS) entry which is preliminary data.</text>
</comment>
<evidence type="ECO:0000256" key="1">
    <source>
        <dbReference type="ARBA" id="ARBA00004141"/>
    </source>
</evidence>
<keyword evidence="4 5" id="KW-0472">Membrane</keyword>
<reference evidence="6 7" key="1">
    <citation type="submission" date="2024-04" db="EMBL/GenBank/DDBJ databases">
        <authorList>
            <consortium name="Genoscope - CEA"/>
            <person name="William W."/>
        </authorList>
    </citation>
    <scope>NUCLEOTIDE SEQUENCE [LARGE SCALE GENOMIC DNA]</scope>
</reference>
<dbReference type="InterPro" id="IPR006214">
    <property type="entry name" value="Bax_inhibitor_1-related"/>
</dbReference>
<gene>
    <name evidence="6" type="ORF">GSLYS_00003874001</name>
</gene>
<feature type="transmembrane region" description="Helical" evidence="5">
    <location>
        <begin position="122"/>
        <end position="142"/>
    </location>
</feature>
<dbReference type="AlphaFoldDB" id="A0AAV2HB99"/>
<organism evidence="6 7">
    <name type="scientific">Lymnaea stagnalis</name>
    <name type="common">Great pond snail</name>
    <name type="synonym">Helix stagnalis</name>
    <dbReference type="NCBI Taxonomy" id="6523"/>
    <lineage>
        <taxon>Eukaryota</taxon>
        <taxon>Metazoa</taxon>
        <taxon>Spiralia</taxon>
        <taxon>Lophotrochozoa</taxon>
        <taxon>Mollusca</taxon>
        <taxon>Gastropoda</taxon>
        <taxon>Heterobranchia</taxon>
        <taxon>Euthyneura</taxon>
        <taxon>Panpulmonata</taxon>
        <taxon>Hygrophila</taxon>
        <taxon>Lymnaeoidea</taxon>
        <taxon>Lymnaeidae</taxon>
        <taxon>Lymnaea</taxon>
    </lineage>
</organism>
<feature type="transmembrane region" description="Helical" evidence="5">
    <location>
        <begin position="187"/>
        <end position="206"/>
    </location>
</feature>
<accession>A0AAV2HB99</accession>
<dbReference type="EMBL" id="CAXITT010000054">
    <property type="protein sequence ID" value="CAL1529719.1"/>
    <property type="molecule type" value="Genomic_DNA"/>
</dbReference>
<dbReference type="CDD" id="cd10431">
    <property type="entry name" value="GHITM"/>
    <property type="match status" value="1"/>
</dbReference>
<evidence type="ECO:0008006" key="8">
    <source>
        <dbReference type="Google" id="ProtNLM"/>
    </source>
</evidence>
<feature type="transmembrane region" description="Helical" evidence="5">
    <location>
        <begin position="212"/>
        <end position="229"/>
    </location>
</feature>